<keyword evidence="2" id="KW-1003">Cell membrane</keyword>
<keyword evidence="8" id="KW-1185">Reference proteome</keyword>
<gene>
    <name evidence="7" type="ORF">EI982_04370</name>
</gene>
<dbReference type="AlphaFoldDB" id="A0A6B9F1N3"/>
<dbReference type="InterPro" id="IPR014729">
    <property type="entry name" value="Rossmann-like_a/b/a_fold"/>
</dbReference>
<protein>
    <submittedName>
        <fullName evidence="7">Monovalent cation/H+ antiporter subunit E</fullName>
    </submittedName>
</protein>
<dbReference type="GO" id="GO:0008324">
    <property type="term" value="F:monoatomic cation transmembrane transporter activity"/>
    <property type="evidence" value="ECO:0007669"/>
    <property type="project" value="InterPro"/>
</dbReference>
<evidence type="ECO:0000256" key="4">
    <source>
        <dbReference type="ARBA" id="ARBA00022989"/>
    </source>
</evidence>
<comment type="subcellular location">
    <subcellularLocation>
        <location evidence="1">Cell membrane</location>
        <topology evidence="1">Multi-pass membrane protein</topology>
    </subcellularLocation>
</comment>
<evidence type="ECO:0000256" key="6">
    <source>
        <dbReference type="SAM" id="Phobius"/>
    </source>
</evidence>
<dbReference type="PANTHER" id="PTHR34584">
    <property type="entry name" value="NA(+)/H(+) ANTIPORTER SUBUNIT E1"/>
    <property type="match status" value="1"/>
</dbReference>
<dbReference type="KEGG" id="hra:EI982_04370"/>
<dbReference type="OrthoDB" id="85180at2157"/>
<dbReference type="RefSeq" id="WP_157688304.1">
    <property type="nucleotide sequence ID" value="NZ_CP034345.1"/>
</dbReference>
<dbReference type="GeneID" id="43368740"/>
<feature type="transmembrane region" description="Helical" evidence="6">
    <location>
        <begin position="181"/>
        <end position="202"/>
    </location>
</feature>
<accession>A0A6B9F1N3</accession>
<evidence type="ECO:0000313" key="7">
    <source>
        <dbReference type="EMBL" id="QGX94068.1"/>
    </source>
</evidence>
<evidence type="ECO:0000313" key="8">
    <source>
        <dbReference type="Proteomes" id="UP000428325"/>
    </source>
</evidence>
<keyword evidence="5 6" id="KW-0472">Membrane</keyword>
<evidence type="ECO:0000256" key="1">
    <source>
        <dbReference type="ARBA" id="ARBA00004651"/>
    </source>
</evidence>
<dbReference type="PANTHER" id="PTHR34584:SF1">
    <property type="entry name" value="NA(+)_H(+) ANTIPORTER SUBUNIT E1"/>
    <property type="match status" value="1"/>
</dbReference>
<dbReference type="GO" id="GO:0005886">
    <property type="term" value="C:plasma membrane"/>
    <property type="evidence" value="ECO:0007669"/>
    <property type="project" value="UniProtKB-SubCell"/>
</dbReference>
<proteinExistence type="predicted"/>
<name>A0A6B9F1N3_9EURY</name>
<dbReference type="InterPro" id="IPR002758">
    <property type="entry name" value="Cation_antiport_E"/>
</dbReference>
<evidence type="ECO:0000256" key="3">
    <source>
        <dbReference type="ARBA" id="ARBA00022692"/>
    </source>
</evidence>
<dbReference type="Gene3D" id="3.40.50.620">
    <property type="entry name" value="HUPs"/>
    <property type="match status" value="1"/>
</dbReference>
<evidence type="ECO:0000256" key="2">
    <source>
        <dbReference type="ARBA" id="ARBA00022475"/>
    </source>
</evidence>
<dbReference type="Pfam" id="PF01899">
    <property type="entry name" value="MNHE"/>
    <property type="match status" value="1"/>
</dbReference>
<organism evidence="7 8">
    <name type="scientific">Haloplanus rallus</name>
    <dbReference type="NCBI Taxonomy" id="1816183"/>
    <lineage>
        <taxon>Archaea</taxon>
        <taxon>Methanobacteriati</taxon>
        <taxon>Methanobacteriota</taxon>
        <taxon>Stenosarchaea group</taxon>
        <taxon>Halobacteria</taxon>
        <taxon>Halobacteriales</taxon>
        <taxon>Haloferacaceae</taxon>
        <taxon>Haloplanus</taxon>
    </lineage>
</organism>
<dbReference type="NCBIfam" id="NF009295">
    <property type="entry name" value="PRK12652.1"/>
    <property type="match status" value="1"/>
</dbReference>
<evidence type="ECO:0000256" key="5">
    <source>
        <dbReference type="ARBA" id="ARBA00023136"/>
    </source>
</evidence>
<dbReference type="Proteomes" id="UP000428325">
    <property type="component" value="Chromosome"/>
</dbReference>
<keyword evidence="3 6" id="KW-0812">Transmembrane</keyword>
<dbReference type="EMBL" id="CP034345">
    <property type="protein sequence ID" value="QGX94068.1"/>
    <property type="molecule type" value="Genomic_DNA"/>
</dbReference>
<reference evidence="7 8" key="1">
    <citation type="submission" date="2018-12" db="EMBL/GenBank/DDBJ databases">
        <title>Complete genome sequence of Haloplanus rallus MBLA0036.</title>
        <authorList>
            <person name="Nam Y.-d."/>
            <person name="Kang J."/>
            <person name="Chung W.-H."/>
            <person name="Park Y.S."/>
        </authorList>
    </citation>
    <scope>NUCLEOTIDE SEQUENCE [LARGE SCALE GENOMIC DNA]</scope>
    <source>
        <strain evidence="7 8">MBLA0036</strain>
    </source>
</reference>
<sequence>MAGEGGRDVLVPVGDSETLRRTVTYAVERAYASITEDADEGEVTVDTVGTPLTLHFVYPARWRTVEADPADVESARTLLDRVVAWAREDLDGLTAEDAPETVVFESSIVGTNEYVFSPGDFADVIAGYAAANDVQRVVVDPSFRPGGSAPILRSFEAELADRGFDVLEAPVTRRTRRSLPFTAIGLPEFFVVFSASFLFYLALGGWHVTDPYELITGVATAGVVAVTLASVALKGEVPNLRFVAATLARLAAYTPILLWEIAKANVALAYVVLHPRLPIDPRMVEFDAAVWGDMPVTTLANSITLTPGTLTVDVSRQHFLVHALIPDAETDLLDGKLERLVRFVFYGRESARIASPRERLDDREGES</sequence>
<keyword evidence="4 6" id="KW-1133">Transmembrane helix</keyword>
<feature type="transmembrane region" description="Helical" evidence="6">
    <location>
        <begin position="214"/>
        <end position="233"/>
    </location>
</feature>